<organism evidence="1">
    <name type="scientific">Anguilla anguilla</name>
    <name type="common">European freshwater eel</name>
    <name type="synonym">Muraena anguilla</name>
    <dbReference type="NCBI Taxonomy" id="7936"/>
    <lineage>
        <taxon>Eukaryota</taxon>
        <taxon>Metazoa</taxon>
        <taxon>Chordata</taxon>
        <taxon>Craniata</taxon>
        <taxon>Vertebrata</taxon>
        <taxon>Euteleostomi</taxon>
        <taxon>Actinopterygii</taxon>
        <taxon>Neopterygii</taxon>
        <taxon>Teleostei</taxon>
        <taxon>Anguilliformes</taxon>
        <taxon>Anguillidae</taxon>
        <taxon>Anguilla</taxon>
    </lineage>
</organism>
<dbReference type="AlphaFoldDB" id="A0A0E9SWR1"/>
<dbReference type="EMBL" id="GBXM01062870">
    <property type="protein sequence ID" value="JAH45707.1"/>
    <property type="molecule type" value="Transcribed_RNA"/>
</dbReference>
<proteinExistence type="predicted"/>
<name>A0A0E9SWR1_ANGAN</name>
<protein>
    <submittedName>
        <fullName evidence="1">Uncharacterized protein</fullName>
    </submittedName>
</protein>
<reference evidence="1" key="1">
    <citation type="submission" date="2014-11" db="EMBL/GenBank/DDBJ databases">
        <authorList>
            <person name="Amaro Gonzalez C."/>
        </authorList>
    </citation>
    <scope>NUCLEOTIDE SEQUENCE</scope>
</reference>
<reference evidence="1" key="2">
    <citation type="journal article" date="2015" name="Fish Shellfish Immunol.">
        <title>Early steps in the European eel (Anguilla anguilla)-Vibrio vulnificus interaction in the gills: Role of the RtxA13 toxin.</title>
        <authorList>
            <person name="Callol A."/>
            <person name="Pajuelo D."/>
            <person name="Ebbesson L."/>
            <person name="Teles M."/>
            <person name="MacKenzie S."/>
            <person name="Amaro C."/>
        </authorList>
    </citation>
    <scope>NUCLEOTIDE SEQUENCE</scope>
</reference>
<accession>A0A0E9SWR1</accession>
<evidence type="ECO:0000313" key="1">
    <source>
        <dbReference type="EMBL" id="JAH45707.1"/>
    </source>
</evidence>
<sequence length="27" mass="3163">MVPWLRFTFSDSTFASTLQMPPYAVIR</sequence>